<keyword evidence="3" id="KW-1185">Reference proteome</keyword>
<dbReference type="EMBL" id="JAPFFL010000012">
    <property type="protein sequence ID" value="KAJ6690110.1"/>
    <property type="molecule type" value="Genomic_DNA"/>
</dbReference>
<sequence length="69" mass="7042">MLQSNSTHHQTPPGVAHSSPRSRRFHSPTLRLQSRGSQQRTGLCAAAAAGGGGGGGEEEGGGGDKFEDL</sequence>
<accession>A0A9Q0SV11</accession>
<evidence type="ECO:0000256" key="1">
    <source>
        <dbReference type="SAM" id="MobiDB-lite"/>
    </source>
</evidence>
<feature type="compositionally biased region" description="Polar residues" evidence="1">
    <location>
        <begin position="30"/>
        <end position="41"/>
    </location>
</feature>
<gene>
    <name evidence="2" type="ORF">OIU85_006393</name>
</gene>
<dbReference type="AlphaFoldDB" id="A0A9Q0SV11"/>
<proteinExistence type="predicted"/>
<protein>
    <submittedName>
        <fullName evidence="2">Uncharacterized protein</fullName>
    </submittedName>
</protein>
<name>A0A9Q0SV11_SALVM</name>
<feature type="compositionally biased region" description="Polar residues" evidence="1">
    <location>
        <begin position="1"/>
        <end position="10"/>
    </location>
</feature>
<comment type="caution">
    <text evidence="2">The sequence shown here is derived from an EMBL/GenBank/DDBJ whole genome shotgun (WGS) entry which is preliminary data.</text>
</comment>
<dbReference type="Proteomes" id="UP001151529">
    <property type="component" value="Chromosome 8"/>
</dbReference>
<organism evidence="2 3">
    <name type="scientific">Salix viminalis</name>
    <name type="common">Common osier</name>
    <name type="synonym">Basket willow</name>
    <dbReference type="NCBI Taxonomy" id="40686"/>
    <lineage>
        <taxon>Eukaryota</taxon>
        <taxon>Viridiplantae</taxon>
        <taxon>Streptophyta</taxon>
        <taxon>Embryophyta</taxon>
        <taxon>Tracheophyta</taxon>
        <taxon>Spermatophyta</taxon>
        <taxon>Magnoliopsida</taxon>
        <taxon>eudicotyledons</taxon>
        <taxon>Gunneridae</taxon>
        <taxon>Pentapetalae</taxon>
        <taxon>rosids</taxon>
        <taxon>fabids</taxon>
        <taxon>Malpighiales</taxon>
        <taxon>Salicaceae</taxon>
        <taxon>Saliceae</taxon>
        <taxon>Salix</taxon>
    </lineage>
</organism>
<reference evidence="2" key="1">
    <citation type="submission" date="2022-11" db="EMBL/GenBank/DDBJ databases">
        <authorList>
            <person name="Hyden B.L."/>
            <person name="Feng K."/>
            <person name="Yates T."/>
            <person name="Jawdy S."/>
            <person name="Smart L.B."/>
            <person name="Muchero W."/>
        </authorList>
    </citation>
    <scope>NUCLEOTIDE SEQUENCE</scope>
    <source>
        <tissue evidence="2">Shoot tip</tissue>
    </source>
</reference>
<evidence type="ECO:0000313" key="3">
    <source>
        <dbReference type="Proteomes" id="UP001151529"/>
    </source>
</evidence>
<feature type="region of interest" description="Disordered" evidence="1">
    <location>
        <begin position="1"/>
        <end position="69"/>
    </location>
</feature>
<evidence type="ECO:0000313" key="2">
    <source>
        <dbReference type="EMBL" id="KAJ6690110.1"/>
    </source>
</evidence>
<reference evidence="2" key="2">
    <citation type="journal article" date="2023" name="Int. J. Mol. Sci.">
        <title>De Novo Assembly and Annotation of 11 Diverse Shrub Willow (Salix) Genomes Reveals Novel Gene Organization in Sex-Linked Regions.</title>
        <authorList>
            <person name="Hyden B."/>
            <person name="Feng K."/>
            <person name="Yates T.B."/>
            <person name="Jawdy S."/>
            <person name="Cereghino C."/>
            <person name="Smart L.B."/>
            <person name="Muchero W."/>
        </authorList>
    </citation>
    <scope>NUCLEOTIDE SEQUENCE [LARGE SCALE GENOMIC DNA]</scope>
    <source>
        <tissue evidence="2">Shoot tip</tissue>
    </source>
</reference>